<dbReference type="Proteomes" id="UP001218638">
    <property type="component" value="Chromosome"/>
</dbReference>
<feature type="compositionally biased region" description="Low complexity" evidence="3">
    <location>
        <begin position="192"/>
        <end position="206"/>
    </location>
</feature>
<evidence type="ECO:0000256" key="2">
    <source>
        <dbReference type="ARBA" id="ARBA00022729"/>
    </source>
</evidence>
<dbReference type="PANTHER" id="PTHR35089">
    <property type="entry name" value="CHAPERONE PROTEIN SKP"/>
    <property type="match status" value="1"/>
</dbReference>
<comment type="similarity">
    <text evidence="1">Belongs to the Skp family.</text>
</comment>
<evidence type="ECO:0000256" key="1">
    <source>
        <dbReference type="ARBA" id="ARBA00009091"/>
    </source>
</evidence>
<dbReference type="PANTHER" id="PTHR35089:SF1">
    <property type="entry name" value="CHAPERONE PROTEIN SKP"/>
    <property type="match status" value="1"/>
</dbReference>
<dbReference type="EMBL" id="CP119075">
    <property type="protein sequence ID" value="WED66032.1"/>
    <property type="molecule type" value="Genomic_DNA"/>
</dbReference>
<dbReference type="RefSeq" id="WP_330932235.1">
    <property type="nucleotide sequence ID" value="NZ_CP119075.1"/>
</dbReference>
<reference evidence="5" key="1">
    <citation type="submission" date="2023-03" db="EMBL/GenBank/DDBJ databases">
        <title>Lomoglobus Profundus gen. nov., sp. nov., a novel member of the phylum Verrucomicrobia, isolated from deep-marine sediment of South China Sea.</title>
        <authorList>
            <person name="Ahmad T."/>
            <person name="Ishaq S.E."/>
            <person name="Wang F."/>
        </authorList>
    </citation>
    <scope>NUCLEOTIDE SEQUENCE</scope>
    <source>
        <strain evidence="5">LMO-M01</strain>
    </source>
</reference>
<proteinExistence type="inferred from homology"/>
<dbReference type="InterPro" id="IPR024930">
    <property type="entry name" value="Skp_dom_sf"/>
</dbReference>
<evidence type="ECO:0000256" key="4">
    <source>
        <dbReference type="SAM" id="SignalP"/>
    </source>
</evidence>
<protein>
    <submittedName>
        <fullName evidence="5">OmpH family outer membrane protein</fullName>
    </submittedName>
</protein>
<feature type="region of interest" description="Disordered" evidence="3">
    <location>
        <begin position="192"/>
        <end position="214"/>
    </location>
</feature>
<sequence>MMKNSLKTLCVLVAFAAAASAGFAQAPKIAIVDMARLFDSHYKTAEKNVVFQSEQERVKAEINRLNGEGLALQEEAQSIAEQLNNPVLSEDAKVKIQEDARAKVAQLQQKQGEMNALVQNSSESLKKRVMNFRSLLMDEIGKVAVEVAKRQGATLLMDKSGPSLLGMPAVLYYEPSLEITDAVLAEINKTRPAGTPAATTTGEEPTVSFPAAGN</sequence>
<keyword evidence="6" id="KW-1185">Reference proteome</keyword>
<feature type="signal peptide" evidence="4">
    <location>
        <begin position="1"/>
        <end position="26"/>
    </location>
</feature>
<dbReference type="AlphaFoldDB" id="A0AAF0CQ80"/>
<evidence type="ECO:0000313" key="6">
    <source>
        <dbReference type="Proteomes" id="UP001218638"/>
    </source>
</evidence>
<evidence type="ECO:0000256" key="3">
    <source>
        <dbReference type="SAM" id="MobiDB-lite"/>
    </source>
</evidence>
<dbReference type="Pfam" id="PF03938">
    <property type="entry name" value="OmpH"/>
    <property type="match status" value="1"/>
</dbReference>
<keyword evidence="2 4" id="KW-0732">Signal</keyword>
<dbReference type="KEGG" id="slom:PXH66_04105"/>
<dbReference type="GO" id="GO:0051082">
    <property type="term" value="F:unfolded protein binding"/>
    <property type="evidence" value="ECO:0007669"/>
    <property type="project" value="InterPro"/>
</dbReference>
<dbReference type="Gene3D" id="3.30.910.20">
    <property type="entry name" value="Skp domain"/>
    <property type="match status" value="1"/>
</dbReference>
<dbReference type="InterPro" id="IPR005632">
    <property type="entry name" value="Chaperone_Skp"/>
</dbReference>
<dbReference type="GO" id="GO:0005829">
    <property type="term" value="C:cytosol"/>
    <property type="evidence" value="ECO:0007669"/>
    <property type="project" value="TreeGrafter"/>
</dbReference>
<gene>
    <name evidence="5" type="ORF">PXH66_04105</name>
</gene>
<accession>A0AAF0CQ80</accession>
<feature type="chain" id="PRO_5042166360" evidence="4">
    <location>
        <begin position="27"/>
        <end position="214"/>
    </location>
</feature>
<dbReference type="GO" id="GO:0050821">
    <property type="term" value="P:protein stabilization"/>
    <property type="evidence" value="ECO:0007669"/>
    <property type="project" value="TreeGrafter"/>
</dbReference>
<name>A0AAF0CQ80_9BACT</name>
<evidence type="ECO:0000313" key="5">
    <source>
        <dbReference type="EMBL" id="WED66032.1"/>
    </source>
</evidence>
<organism evidence="5 6">
    <name type="scientific">Synoicihabitans lomoniglobus</name>
    <dbReference type="NCBI Taxonomy" id="2909285"/>
    <lineage>
        <taxon>Bacteria</taxon>
        <taxon>Pseudomonadati</taxon>
        <taxon>Verrucomicrobiota</taxon>
        <taxon>Opitutia</taxon>
        <taxon>Opitutales</taxon>
        <taxon>Opitutaceae</taxon>
        <taxon>Synoicihabitans</taxon>
    </lineage>
</organism>
<dbReference type="SUPFAM" id="SSF111384">
    <property type="entry name" value="OmpH-like"/>
    <property type="match status" value="1"/>
</dbReference>
<dbReference type="SMART" id="SM00935">
    <property type="entry name" value="OmpH"/>
    <property type="match status" value="1"/>
</dbReference>